<accession>J0YNV5</accession>
<gene>
    <name evidence="1" type="ORF">SPAR10_1483</name>
</gene>
<evidence type="ECO:0000313" key="2">
    <source>
        <dbReference type="Proteomes" id="UP000010312"/>
    </source>
</evidence>
<dbReference type="PATRIC" id="fig|1159208.3.peg.1410"/>
<name>J0YNV5_9STRE</name>
<dbReference type="Proteomes" id="UP000010312">
    <property type="component" value="Unassembled WGS sequence"/>
</dbReference>
<organism evidence="1 2">
    <name type="scientific">Streptococcus infantis SPAR10</name>
    <dbReference type="NCBI Taxonomy" id="1159208"/>
    <lineage>
        <taxon>Bacteria</taxon>
        <taxon>Bacillati</taxon>
        <taxon>Bacillota</taxon>
        <taxon>Bacilli</taxon>
        <taxon>Lactobacillales</taxon>
        <taxon>Streptococcaceae</taxon>
        <taxon>Streptococcus</taxon>
    </lineage>
</organism>
<comment type="caution">
    <text evidence="1">The sequence shown here is derived from an EMBL/GenBank/DDBJ whole genome shotgun (WGS) entry which is preliminary data.</text>
</comment>
<proteinExistence type="predicted"/>
<protein>
    <submittedName>
        <fullName evidence="1">Uncharacterized protein</fullName>
    </submittedName>
</protein>
<dbReference type="EMBL" id="ALCH01000005">
    <property type="protein sequence ID" value="EJG85884.1"/>
    <property type="molecule type" value="Genomic_DNA"/>
</dbReference>
<evidence type="ECO:0000313" key="1">
    <source>
        <dbReference type="EMBL" id="EJG85884.1"/>
    </source>
</evidence>
<dbReference type="AlphaFoldDB" id="J0YNV5"/>
<reference evidence="1 2" key="1">
    <citation type="submission" date="2012-05" db="EMBL/GenBank/DDBJ databases">
        <title>Genomic Sequence of Streptococcus mitis SPAR10.</title>
        <authorList>
            <person name="Chancey S."/>
            <person name="Kumar N."/>
            <person name="Sengamalay N."/>
            <person name="Matthews C."/>
            <person name="Hine E."/>
            <person name="Pallavajjal A."/>
            <person name="Abolude O."/>
            <person name="Daugherty S.C."/>
            <person name="Parankush S.P."/>
            <person name="Sadzewicz L."/>
            <person name="Tallon L.J."/>
            <person name="Farley M.M."/>
            <person name="Baughman W."/>
            <person name="McGee L."/>
            <person name="Stephens D.S."/>
            <person name="Tettelin H."/>
        </authorList>
    </citation>
    <scope>NUCLEOTIDE SEQUENCE [LARGE SCALE GENOMIC DNA]</scope>
    <source>
        <strain evidence="1 2">SPAR10</strain>
    </source>
</reference>
<sequence length="38" mass="4489">MEFSKNFYNRNIILLFGGIEKSLPNLFSEIDKKKARNL</sequence>